<gene>
    <name evidence="6" type="ORF">JOB18_039728</name>
</gene>
<sequence length="290" mass="32259">MGVRFSIPDGPSLRIVMIGKTGVGKSAVGNTIIGRKVFRSLPSAQSVTESCEKERARCNRKIHVVDTPGILDTSKSAESIRREIAKCIQVSTPGPHVFLLVLQIGRFTKEEERCVEALEKIFGSAASRYMIVLFTRGDELKGRTIQEYVQTGHPKLREVINKCGNRFHVFNNKQKRHNRGQVVGLLKKIDDMVAANGGGYFTDEMYQEAERTLKQHGVQQEKAADEPLYDFSFMSDLLQRVVLFQAILAAAGQDTGGSQQYSSNPNNPNIPTYEYNLPPTSSYFNTTPAV</sequence>
<reference evidence="6 7" key="1">
    <citation type="journal article" date="2021" name="Sci. Rep.">
        <title>Chromosome anchoring in Senegalese sole (Solea senegalensis) reveals sex-associated markers and genome rearrangements in flatfish.</title>
        <authorList>
            <person name="Guerrero-Cozar I."/>
            <person name="Gomez-Garrido J."/>
            <person name="Berbel C."/>
            <person name="Martinez-Blanch J.F."/>
            <person name="Alioto T."/>
            <person name="Claros M.G."/>
            <person name="Gagnaire P.A."/>
            <person name="Manchado M."/>
        </authorList>
    </citation>
    <scope>NUCLEOTIDE SEQUENCE [LARGE SCALE GENOMIC DNA]</scope>
    <source>
        <strain evidence="6">Sse05_10M</strain>
    </source>
</reference>
<evidence type="ECO:0000256" key="1">
    <source>
        <dbReference type="ARBA" id="ARBA00008535"/>
    </source>
</evidence>
<evidence type="ECO:0000256" key="3">
    <source>
        <dbReference type="ARBA" id="ARBA00023134"/>
    </source>
</evidence>
<feature type="region of interest" description="Disordered" evidence="4">
    <location>
        <begin position="255"/>
        <end position="278"/>
    </location>
</feature>
<protein>
    <submittedName>
        <fullName evidence="6">GTPase IMAP family member 7-like</fullName>
    </submittedName>
</protein>
<dbReference type="PANTHER" id="PTHR10903:SF112">
    <property type="entry name" value="SI:CH211-113E8.5"/>
    <property type="match status" value="1"/>
</dbReference>
<dbReference type="GO" id="GO:0005525">
    <property type="term" value="F:GTP binding"/>
    <property type="evidence" value="ECO:0007669"/>
    <property type="project" value="UniProtKB-KW"/>
</dbReference>
<dbReference type="PROSITE" id="PS51720">
    <property type="entry name" value="G_AIG1"/>
    <property type="match status" value="1"/>
</dbReference>
<keyword evidence="7" id="KW-1185">Reference proteome</keyword>
<proteinExistence type="inferred from homology"/>
<evidence type="ECO:0000256" key="4">
    <source>
        <dbReference type="SAM" id="MobiDB-lite"/>
    </source>
</evidence>
<evidence type="ECO:0000313" key="6">
    <source>
        <dbReference type="EMBL" id="KAG7499485.1"/>
    </source>
</evidence>
<dbReference type="Proteomes" id="UP000693946">
    <property type="component" value="Linkage Group LG21"/>
</dbReference>
<dbReference type="InterPro" id="IPR006703">
    <property type="entry name" value="G_AIG1"/>
</dbReference>
<evidence type="ECO:0000313" key="7">
    <source>
        <dbReference type="Proteomes" id="UP000693946"/>
    </source>
</evidence>
<organism evidence="6 7">
    <name type="scientific">Solea senegalensis</name>
    <name type="common">Senegalese sole</name>
    <dbReference type="NCBI Taxonomy" id="28829"/>
    <lineage>
        <taxon>Eukaryota</taxon>
        <taxon>Metazoa</taxon>
        <taxon>Chordata</taxon>
        <taxon>Craniata</taxon>
        <taxon>Vertebrata</taxon>
        <taxon>Euteleostomi</taxon>
        <taxon>Actinopterygii</taxon>
        <taxon>Neopterygii</taxon>
        <taxon>Teleostei</taxon>
        <taxon>Neoteleostei</taxon>
        <taxon>Acanthomorphata</taxon>
        <taxon>Carangaria</taxon>
        <taxon>Pleuronectiformes</taxon>
        <taxon>Pleuronectoidei</taxon>
        <taxon>Soleidae</taxon>
        <taxon>Solea</taxon>
    </lineage>
</organism>
<comment type="similarity">
    <text evidence="1">Belongs to the TRAFAC class TrmE-Era-EngA-EngB-Septin-like GTPase superfamily. AIG1/Toc34/Toc159-like paraseptin GTPase family. IAN subfamily.</text>
</comment>
<dbReference type="AlphaFoldDB" id="A0AAV6R4U5"/>
<dbReference type="EMBL" id="JAGKHQ010000014">
    <property type="protein sequence ID" value="KAG7499485.1"/>
    <property type="molecule type" value="Genomic_DNA"/>
</dbReference>
<keyword evidence="2" id="KW-0547">Nucleotide-binding</keyword>
<dbReference type="FunFam" id="3.40.50.300:FF:000366">
    <property type="entry name" value="GTPase, IMAP family member 2"/>
    <property type="match status" value="1"/>
</dbReference>
<dbReference type="InterPro" id="IPR045058">
    <property type="entry name" value="GIMA/IAN/Toc"/>
</dbReference>
<keyword evidence="3" id="KW-0342">GTP-binding</keyword>
<evidence type="ECO:0000259" key="5">
    <source>
        <dbReference type="PROSITE" id="PS51720"/>
    </source>
</evidence>
<name>A0AAV6R4U5_SOLSE</name>
<evidence type="ECO:0000256" key="2">
    <source>
        <dbReference type="ARBA" id="ARBA00022741"/>
    </source>
</evidence>
<dbReference type="CDD" id="cd01852">
    <property type="entry name" value="AIG1"/>
    <property type="match status" value="1"/>
</dbReference>
<feature type="domain" description="AIG1-type G" evidence="5">
    <location>
        <begin position="10"/>
        <end position="210"/>
    </location>
</feature>
<dbReference type="Pfam" id="PF04548">
    <property type="entry name" value="AIG1"/>
    <property type="match status" value="1"/>
</dbReference>
<accession>A0AAV6R4U5</accession>
<comment type="caution">
    <text evidence="6">The sequence shown here is derived from an EMBL/GenBank/DDBJ whole genome shotgun (WGS) entry which is preliminary data.</text>
</comment>
<dbReference type="PANTHER" id="PTHR10903">
    <property type="entry name" value="GTPASE, IMAP FAMILY MEMBER-RELATED"/>
    <property type="match status" value="1"/>
</dbReference>